<evidence type="ECO:0000313" key="4">
    <source>
        <dbReference type="Proteomes" id="UP000596742"/>
    </source>
</evidence>
<dbReference type="PANTHER" id="PTHR22576:SF41">
    <property type="entry name" value="CASPASE 14, APOPTOSIS-RELATED CYSTEINE PEPTIDASE"/>
    <property type="match status" value="1"/>
</dbReference>
<dbReference type="Proteomes" id="UP000596742">
    <property type="component" value="Unassembled WGS sequence"/>
</dbReference>
<dbReference type="SUPFAM" id="SSF52129">
    <property type="entry name" value="Caspase-like"/>
    <property type="match status" value="1"/>
</dbReference>
<proteinExistence type="predicted"/>
<reference evidence="3" key="1">
    <citation type="submission" date="2018-11" db="EMBL/GenBank/DDBJ databases">
        <authorList>
            <person name="Alioto T."/>
            <person name="Alioto T."/>
        </authorList>
    </citation>
    <scope>NUCLEOTIDE SEQUENCE</scope>
</reference>
<protein>
    <recommendedName>
        <fullName evidence="2">Caspase family p20 domain-containing protein</fullName>
    </recommendedName>
</protein>
<dbReference type="InterPro" id="IPR052039">
    <property type="entry name" value="Caspase-related_regulators"/>
</dbReference>
<dbReference type="AlphaFoldDB" id="A0A8B6EI23"/>
<accession>A0A8B6EI23</accession>
<dbReference type="Gene3D" id="3.40.50.1460">
    <property type="match status" value="1"/>
</dbReference>
<feature type="region of interest" description="Disordered" evidence="1">
    <location>
        <begin position="272"/>
        <end position="296"/>
    </location>
</feature>
<organism evidence="3 4">
    <name type="scientific">Mytilus galloprovincialis</name>
    <name type="common">Mediterranean mussel</name>
    <dbReference type="NCBI Taxonomy" id="29158"/>
    <lineage>
        <taxon>Eukaryota</taxon>
        <taxon>Metazoa</taxon>
        <taxon>Spiralia</taxon>
        <taxon>Lophotrochozoa</taxon>
        <taxon>Mollusca</taxon>
        <taxon>Bivalvia</taxon>
        <taxon>Autobranchia</taxon>
        <taxon>Pteriomorphia</taxon>
        <taxon>Mytilida</taxon>
        <taxon>Mytiloidea</taxon>
        <taxon>Mytilidae</taxon>
        <taxon>Mytilinae</taxon>
        <taxon>Mytilus</taxon>
    </lineage>
</organism>
<dbReference type="EMBL" id="UYJE01005225">
    <property type="protein sequence ID" value="VDI35238.1"/>
    <property type="molecule type" value="Genomic_DNA"/>
</dbReference>
<name>A0A8B6EI23_MYTGA</name>
<dbReference type="Gene3D" id="3.30.70.1470">
    <property type="entry name" value="Caspase-like"/>
    <property type="match status" value="1"/>
</dbReference>
<evidence type="ECO:0000256" key="1">
    <source>
        <dbReference type="SAM" id="MobiDB-lite"/>
    </source>
</evidence>
<evidence type="ECO:0000313" key="3">
    <source>
        <dbReference type="EMBL" id="VDI35238.1"/>
    </source>
</evidence>
<keyword evidence="4" id="KW-1185">Reference proteome</keyword>
<feature type="domain" description="Caspase family p20" evidence="2">
    <location>
        <begin position="112"/>
        <end position="249"/>
    </location>
</feature>
<dbReference type="GO" id="GO:0006508">
    <property type="term" value="P:proteolysis"/>
    <property type="evidence" value="ECO:0007669"/>
    <property type="project" value="InterPro"/>
</dbReference>
<dbReference type="InterPro" id="IPR029030">
    <property type="entry name" value="Caspase-like_dom_sf"/>
</dbReference>
<gene>
    <name evidence="3" type="ORF">MGAL_10B045332</name>
</gene>
<sequence length="483" mass="55051">MKCIGCTFDLAPTDRFCGNCSFKVEIAHHGDHLKKCPSCESLQKLSQKYCSSCQYEISVDTKNGDFVESSILIDHESDNHGHQLPTFMYSSSPKRKKIEHVELKSEEADVPVRGLVVICIHTTFKGHPTHGLNERQGGSYDETMMETTWKMYDDCDVLTFKDKANFFYTEELERKIQEKMKFQNVKYFVFILSTHGDERPVSGMQNFEHYFYTKDGQLRTQDLVEKINAISGLNGRMKLFFMQACRSRATNKEDENKDLGVSIPITSGQKNLISRQRSKSTDYPDAKGYMPLEKDDKIKGNMPTFETCDFSTQKTKGNMPKSERADFFYSKTKGNMPTSETNDFFDDKTEGCDIADAIGYMEGDENKDPEPETKVIPHNEDPEPMIPLSEDCVVVFGSMAGKETYSTIHSENRGGGWMIRALHSTLKSYEGDKVHIFDILTEVNKTVGMRKFSESQSFKAQSCFFHNLALDDESMTLCKTKTK</sequence>
<comment type="caution">
    <text evidence="3">The sequence shown here is derived from an EMBL/GenBank/DDBJ whole genome shotgun (WGS) entry which is preliminary data.</text>
</comment>
<evidence type="ECO:0000259" key="2">
    <source>
        <dbReference type="PROSITE" id="PS50208"/>
    </source>
</evidence>
<dbReference type="GO" id="GO:0004197">
    <property type="term" value="F:cysteine-type endopeptidase activity"/>
    <property type="evidence" value="ECO:0007669"/>
    <property type="project" value="InterPro"/>
</dbReference>
<dbReference type="PROSITE" id="PS50208">
    <property type="entry name" value="CASPASE_P20"/>
    <property type="match status" value="1"/>
</dbReference>
<dbReference type="Pfam" id="PF00656">
    <property type="entry name" value="Peptidase_C14"/>
    <property type="match status" value="1"/>
</dbReference>
<dbReference type="InterPro" id="IPR001309">
    <property type="entry name" value="Pept_C14_p20"/>
</dbReference>
<dbReference type="InterPro" id="IPR011600">
    <property type="entry name" value="Pept_C14_caspase"/>
</dbReference>
<dbReference type="PANTHER" id="PTHR22576">
    <property type="entry name" value="MUCOSA ASSOCIATED LYMPHOID TISSUE LYMPHOMA TRANSLOCATION PROTEIN 1/PARACASPASE"/>
    <property type="match status" value="1"/>
</dbReference>
<dbReference type="OrthoDB" id="6126938at2759"/>